<dbReference type="PROSITE" id="PS51186">
    <property type="entry name" value="GNAT"/>
    <property type="match status" value="1"/>
</dbReference>
<protein>
    <submittedName>
        <fullName evidence="4">GNAT family N-acetyltransferase</fullName>
        <ecNumber evidence="4">2.3.1.-</ecNumber>
    </submittedName>
</protein>
<dbReference type="EC" id="2.3.1.-" evidence="4"/>
<evidence type="ECO:0000256" key="1">
    <source>
        <dbReference type="ARBA" id="ARBA00022679"/>
    </source>
</evidence>
<name>A0A9Y2F629_9SPHN</name>
<dbReference type="Proteomes" id="UP001231445">
    <property type="component" value="Chromosome"/>
</dbReference>
<dbReference type="InterPro" id="IPR050680">
    <property type="entry name" value="YpeA/RimI_acetyltransf"/>
</dbReference>
<dbReference type="AlphaFoldDB" id="A0A9Y2F629"/>
<dbReference type="InterPro" id="IPR000182">
    <property type="entry name" value="GNAT_dom"/>
</dbReference>
<evidence type="ECO:0000256" key="2">
    <source>
        <dbReference type="ARBA" id="ARBA00023315"/>
    </source>
</evidence>
<proteinExistence type="predicted"/>
<dbReference type="RefSeq" id="WP_285976826.1">
    <property type="nucleotide sequence ID" value="NZ_CP127221.1"/>
</dbReference>
<dbReference type="EMBL" id="CP127221">
    <property type="protein sequence ID" value="WIW96520.1"/>
    <property type="molecule type" value="Genomic_DNA"/>
</dbReference>
<sequence>MNKISQVDQIMAVMETAFDPQWGEAWNRRQVEDALLLPNTFAILNTSDSQDETATGFLITRHAPGEEELLLIAVDPNYRRQGTAKKMLSQLKVDARTRGASHIFLEMRENNPAKVLYLRAGFEPIGRRRAYYLLSDGNRMDAITYGLSI</sequence>
<evidence type="ECO:0000313" key="4">
    <source>
        <dbReference type="EMBL" id="WIW96520.1"/>
    </source>
</evidence>
<keyword evidence="2 4" id="KW-0012">Acyltransferase</keyword>
<keyword evidence="1 4" id="KW-0808">Transferase</keyword>
<dbReference type="CDD" id="cd04301">
    <property type="entry name" value="NAT_SF"/>
    <property type="match status" value="1"/>
</dbReference>
<dbReference type="GO" id="GO:0016747">
    <property type="term" value="F:acyltransferase activity, transferring groups other than amino-acyl groups"/>
    <property type="evidence" value="ECO:0007669"/>
    <property type="project" value="InterPro"/>
</dbReference>
<organism evidence="4 5">
    <name type="scientific">Altererythrobacter rubellus</name>
    <dbReference type="NCBI Taxonomy" id="2173831"/>
    <lineage>
        <taxon>Bacteria</taxon>
        <taxon>Pseudomonadati</taxon>
        <taxon>Pseudomonadota</taxon>
        <taxon>Alphaproteobacteria</taxon>
        <taxon>Sphingomonadales</taxon>
        <taxon>Erythrobacteraceae</taxon>
        <taxon>Altererythrobacter</taxon>
    </lineage>
</organism>
<dbReference type="PANTHER" id="PTHR43420">
    <property type="entry name" value="ACETYLTRANSFERASE"/>
    <property type="match status" value="1"/>
</dbReference>
<evidence type="ECO:0000259" key="3">
    <source>
        <dbReference type="PROSITE" id="PS51186"/>
    </source>
</evidence>
<dbReference type="Gene3D" id="3.40.630.30">
    <property type="match status" value="1"/>
</dbReference>
<dbReference type="InterPro" id="IPR016181">
    <property type="entry name" value="Acyl_CoA_acyltransferase"/>
</dbReference>
<gene>
    <name evidence="4" type="ORF">QQX03_05320</name>
</gene>
<dbReference type="PANTHER" id="PTHR43420:SF44">
    <property type="entry name" value="ACETYLTRANSFERASE YPEA"/>
    <property type="match status" value="1"/>
</dbReference>
<reference evidence="4 5" key="1">
    <citation type="submission" date="2023-06" db="EMBL/GenBank/DDBJ databases">
        <title>Altererythrobacter rubellus NBRC 112769 genome.</title>
        <authorList>
            <person name="Zhang K."/>
        </authorList>
    </citation>
    <scope>NUCLEOTIDE SEQUENCE [LARGE SCALE GENOMIC DNA]</scope>
    <source>
        <strain evidence="4 5">NBRC 112769</strain>
    </source>
</reference>
<accession>A0A9Y2F629</accession>
<keyword evidence="5" id="KW-1185">Reference proteome</keyword>
<dbReference type="SUPFAM" id="SSF55729">
    <property type="entry name" value="Acyl-CoA N-acyltransferases (Nat)"/>
    <property type="match status" value="1"/>
</dbReference>
<dbReference type="KEGG" id="arue:QQX03_05320"/>
<evidence type="ECO:0000313" key="5">
    <source>
        <dbReference type="Proteomes" id="UP001231445"/>
    </source>
</evidence>
<dbReference type="Pfam" id="PF00583">
    <property type="entry name" value="Acetyltransf_1"/>
    <property type="match status" value="1"/>
</dbReference>
<feature type="domain" description="N-acetyltransferase" evidence="3">
    <location>
        <begin position="1"/>
        <end position="149"/>
    </location>
</feature>